<comment type="subcellular location">
    <subcellularLocation>
        <location evidence="1">Nucleus</location>
    </subcellularLocation>
</comment>
<dbReference type="STRING" id="104452.A0A0L7L5I6"/>
<gene>
    <name evidence="5" type="ORF">OBRU01_14844</name>
</gene>
<dbReference type="Proteomes" id="UP000037510">
    <property type="component" value="Unassembled WGS sequence"/>
</dbReference>
<feature type="non-terminal residue" evidence="5">
    <location>
        <position position="228"/>
    </location>
</feature>
<evidence type="ECO:0000313" key="6">
    <source>
        <dbReference type="Proteomes" id="UP000037510"/>
    </source>
</evidence>
<protein>
    <recommendedName>
        <fullName evidence="7">MADF domain-containing protein</fullName>
    </recommendedName>
</protein>
<dbReference type="InterPro" id="IPR004210">
    <property type="entry name" value="BESS_motif"/>
</dbReference>
<evidence type="ECO:0000259" key="4">
    <source>
        <dbReference type="PROSITE" id="PS51031"/>
    </source>
</evidence>
<dbReference type="InterPro" id="IPR006578">
    <property type="entry name" value="MADF-dom"/>
</dbReference>
<evidence type="ECO:0000256" key="2">
    <source>
        <dbReference type="SAM" id="MobiDB-lite"/>
    </source>
</evidence>
<keyword evidence="1" id="KW-0539">Nucleus</keyword>
<dbReference type="GO" id="GO:0003677">
    <property type="term" value="F:DNA binding"/>
    <property type="evidence" value="ECO:0007669"/>
    <property type="project" value="InterPro"/>
</dbReference>
<dbReference type="PROSITE" id="PS51031">
    <property type="entry name" value="BESS"/>
    <property type="match status" value="1"/>
</dbReference>
<evidence type="ECO:0000313" key="5">
    <source>
        <dbReference type="EMBL" id="KOB70670.1"/>
    </source>
</evidence>
<evidence type="ECO:0000259" key="3">
    <source>
        <dbReference type="PROSITE" id="PS51029"/>
    </source>
</evidence>
<accession>A0A0L7L5I6</accession>
<dbReference type="AlphaFoldDB" id="A0A0L7L5I6"/>
<reference evidence="5 6" key="1">
    <citation type="journal article" date="2015" name="Genome Biol. Evol.">
        <title>The genome of winter moth (Operophtera brumata) provides a genomic perspective on sexual dimorphism and phenology.</title>
        <authorList>
            <person name="Derks M.F."/>
            <person name="Smit S."/>
            <person name="Salis L."/>
            <person name="Schijlen E."/>
            <person name="Bossers A."/>
            <person name="Mateman C."/>
            <person name="Pijl A.S."/>
            <person name="de Ridder D."/>
            <person name="Groenen M.A."/>
            <person name="Visser M.E."/>
            <person name="Megens H.J."/>
        </authorList>
    </citation>
    <scope>NUCLEOTIDE SEQUENCE [LARGE SCALE GENOMIC DNA]</scope>
    <source>
        <strain evidence="5">WM2013NL</strain>
        <tissue evidence="5">Head and thorax</tissue>
    </source>
</reference>
<organism evidence="5 6">
    <name type="scientific">Operophtera brumata</name>
    <name type="common">Winter moth</name>
    <name type="synonym">Phalaena brumata</name>
    <dbReference type="NCBI Taxonomy" id="104452"/>
    <lineage>
        <taxon>Eukaryota</taxon>
        <taxon>Metazoa</taxon>
        <taxon>Ecdysozoa</taxon>
        <taxon>Arthropoda</taxon>
        <taxon>Hexapoda</taxon>
        <taxon>Insecta</taxon>
        <taxon>Pterygota</taxon>
        <taxon>Neoptera</taxon>
        <taxon>Endopterygota</taxon>
        <taxon>Lepidoptera</taxon>
        <taxon>Glossata</taxon>
        <taxon>Ditrysia</taxon>
        <taxon>Geometroidea</taxon>
        <taxon>Geometridae</taxon>
        <taxon>Larentiinae</taxon>
        <taxon>Operophtera</taxon>
    </lineage>
</organism>
<comment type="caution">
    <text evidence="5">The sequence shown here is derived from an EMBL/GenBank/DDBJ whole genome shotgun (WGS) entry which is preliminary data.</text>
</comment>
<feature type="domain" description="MADF" evidence="3">
    <location>
        <begin position="11"/>
        <end position="105"/>
    </location>
</feature>
<name>A0A0L7L5I6_OPEBR</name>
<dbReference type="Pfam" id="PF10545">
    <property type="entry name" value="MADF_DNA_bdg"/>
    <property type="match status" value="1"/>
</dbReference>
<sequence>MSSSLVFNPVRLIDEIKVRPGLYAERSDRTERLDLWKEVGAALFPDWGECNKSTVYGRVLQIQKKWKSLRDAYNRELRFRKMTTKRSRIVYRYFKRIASMDGQDLNYTQEIEDDMDTPTPLKEETIEELPVLKKLKKIKKKRRKRDRSTEEIHPIEEAEEMEMPMFPMEFSGETENDSDRLFLLSFVPEMRQLPVHIKMWARAQIANIMQEAVSSQYNNSKPGRSTEN</sequence>
<feature type="region of interest" description="Disordered" evidence="2">
    <location>
        <begin position="140"/>
        <end position="160"/>
    </location>
</feature>
<evidence type="ECO:0008006" key="7">
    <source>
        <dbReference type="Google" id="ProtNLM"/>
    </source>
</evidence>
<dbReference type="EMBL" id="JTDY01002813">
    <property type="protein sequence ID" value="KOB70670.1"/>
    <property type="molecule type" value="Genomic_DNA"/>
</dbReference>
<dbReference type="GO" id="GO:0005634">
    <property type="term" value="C:nucleus"/>
    <property type="evidence" value="ECO:0007669"/>
    <property type="project" value="UniProtKB-SubCell"/>
</dbReference>
<keyword evidence="6" id="KW-1185">Reference proteome</keyword>
<proteinExistence type="predicted"/>
<dbReference type="Pfam" id="PF02944">
    <property type="entry name" value="BESS"/>
    <property type="match status" value="1"/>
</dbReference>
<feature type="domain" description="BESS" evidence="4">
    <location>
        <begin position="176"/>
        <end position="215"/>
    </location>
</feature>
<dbReference type="PROSITE" id="PS51029">
    <property type="entry name" value="MADF"/>
    <property type="match status" value="1"/>
</dbReference>
<evidence type="ECO:0000256" key="1">
    <source>
        <dbReference type="PROSITE-ProRule" id="PRU00371"/>
    </source>
</evidence>
<feature type="compositionally biased region" description="Basic and acidic residues" evidence="2">
    <location>
        <begin position="147"/>
        <end position="156"/>
    </location>
</feature>